<dbReference type="Pfam" id="PF13302">
    <property type="entry name" value="Acetyltransf_3"/>
    <property type="match status" value="1"/>
</dbReference>
<dbReference type="SUPFAM" id="SSF55729">
    <property type="entry name" value="Acyl-CoA N-acyltransferases (Nat)"/>
    <property type="match status" value="1"/>
</dbReference>
<accession>A0A127ZCA6</accession>
<sequence>MKINRNTVLVGQRVVLVPYRKHHVPRYHEWMKDPLIQEQTASEPLSLEEEFEMQQSWAVDEDKLTFIILARPEEQAGGEIGEAGLDKSVQTLVSDCKMVGDVNIFFNLRHEDDDEEEQGSSAMTKDQQQASPTFADFDAECEIMIAAEHSYRRKGIAREALQMMFSFVTAHPTPTGQASSAASSVESAAPITTIGPHCSLPIPLEWLICKISLKNTPSINLFESLGFTRQSVSEVWQEVEMRYANKDATLRKQFQESITQVLFWPDEG</sequence>
<evidence type="ECO:0000256" key="2">
    <source>
        <dbReference type="ARBA" id="ARBA00022679"/>
    </source>
</evidence>
<gene>
    <name evidence="5" type="ORF">SPSC_02368</name>
</gene>
<proteinExistence type="inferred from homology"/>
<dbReference type="Gene3D" id="3.40.630.30">
    <property type="match status" value="1"/>
</dbReference>
<dbReference type="InterPro" id="IPR039135">
    <property type="entry name" value="NAT9-like"/>
</dbReference>
<evidence type="ECO:0000256" key="1">
    <source>
        <dbReference type="ARBA" id="ARBA00009342"/>
    </source>
</evidence>
<dbReference type="InterPro" id="IPR016181">
    <property type="entry name" value="Acyl_CoA_acyltransferase"/>
</dbReference>
<feature type="domain" description="N-acetyltransferase" evidence="4">
    <location>
        <begin position="13"/>
        <end position="228"/>
    </location>
</feature>
<dbReference type="AlphaFoldDB" id="A0A127ZCA6"/>
<keyword evidence="3" id="KW-0012">Acyltransferase</keyword>
<name>A0A127ZCA6_9BASI</name>
<dbReference type="OrthoDB" id="5043642at2759"/>
<protein>
    <submittedName>
        <fullName evidence="5">Related to N-acetyltransferase</fullName>
    </submittedName>
</protein>
<dbReference type="PANTHER" id="PTHR13256:SF16">
    <property type="entry name" value="ALPHA_BETA-TUBULIN-N-ACETYLTRANSFERASE 9"/>
    <property type="match status" value="1"/>
</dbReference>
<organism evidence="5">
    <name type="scientific">Sporisorium scitamineum</name>
    <dbReference type="NCBI Taxonomy" id="49012"/>
    <lineage>
        <taxon>Eukaryota</taxon>
        <taxon>Fungi</taxon>
        <taxon>Dikarya</taxon>
        <taxon>Basidiomycota</taxon>
        <taxon>Ustilaginomycotina</taxon>
        <taxon>Ustilaginomycetes</taxon>
        <taxon>Ustilaginales</taxon>
        <taxon>Ustilaginaceae</taxon>
        <taxon>Sporisorium</taxon>
    </lineage>
</organism>
<dbReference type="PANTHER" id="PTHR13256">
    <property type="entry name" value="N-ACETYLTRANSFERASE 9"/>
    <property type="match status" value="1"/>
</dbReference>
<dbReference type="GO" id="GO:0008080">
    <property type="term" value="F:N-acetyltransferase activity"/>
    <property type="evidence" value="ECO:0007669"/>
    <property type="project" value="InterPro"/>
</dbReference>
<comment type="similarity">
    <text evidence="1">Belongs to the acetyltransferase family. GNAT subfamily.</text>
</comment>
<evidence type="ECO:0000256" key="3">
    <source>
        <dbReference type="ARBA" id="ARBA00023315"/>
    </source>
</evidence>
<evidence type="ECO:0000313" key="5">
    <source>
        <dbReference type="EMBL" id="CDU23739.1"/>
    </source>
</evidence>
<keyword evidence="2 5" id="KW-0808">Transferase</keyword>
<reference evidence="5" key="1">
    <citation type="submission" date="2014-06" db="EMBL/GenBank/DDBJ databases">
        <authorList>
            <person name="Ju J."/>
            <person name="Zhang J."/>
        </authorList>
    </citation>
    <scope>NUCLEOTIDE SEQUENCE</scope>
    <source>
        <strain evidence="5">SscI8</strain>
    </source>
</reference>
<dbReference type="InterPro" id="IPR000182">
    <property type="entry name" value="GNAT_dom"/>
</dbReference>
<evidence type="ECO:0000259" key="4">
    <source>
        <dbReference type="Pfam" id="PF13302"/>
    </source>
</evidence>
<dbReference type="EMBL" id="LK056664">
    <property type="protein sequence ID" value="CDU23739.1"/>
    <property type="molecule type" value="Genomic_DNA"/>
</dbReference>